<dbReference type="InterPro" id="IPR001810">
    <property type="entry name" value="F-box_dom"/>
</dbReference>
<dbReference type="AlphaFoldDB" id="A0A4Y9YVX8"/>
<organism evidence="2 3">
    <name type="scientific">Dentipellis fragilis</name>
    <dbReference type="NCBI Taxonomy" id="205917"/>
    <lineage>
        <taxon>Eukaryota</taxon>
        <taxon>Fungi</taxon>
        <taxon>Dikarya</taxon>
        <taxon>Basidiomycota</taxon>
        <taxon>Agaricomycotina</taxon>
        <taxon>Agaricomycetes</taxon>
        <taxon>Russulales</taxon>
        <taxon>Hericiaceae</taxon>
        <taxon>Dentipellis</taxon>
    </lineage>
</organism>
<gene>
    <name evidence="2" type="ORF">EVG20_g4335</name>
</gene>
<comment type="caution">
    <text evidence="2">The sequence shown here is derived from an EMBL/GenBank/DDBJ whole genome shotgun (WGS) entry which is preliminary data.</text>
</comment>
<dbReference type="EMBL" id="SEOQ01000221">
    <property type="protein sequence ID" value="TFY66746.1"/>
    <property type="molecule type" value="Genomic_DNA"/>
</dbReference>
<dbReference type="PROSITE" id="PS50181">
    <property type="entry name" value="FBOX"/>
    <property type="match status" value="1"/>
</dbReference>
<dbReference type="OrthoDB" id="2745718at2759"/>
<keyword evidence="3" id="KW-1185">Reference proteome</keyword>
<dbReference type="Proteomes" id="UP000298327">
    <property type="component" value="Unassembled WGS sequence"/>
</dbReference>
<dbReference type="InterPro" id="IPR036047">
    <property type="entry name" value="F-box-like_dom_sf"/>
</dbReference>
<protein>
    <recommendedName>
        <fullName evidence="1">F-box domain-containing protein</fullName>
    </recommendedName>
</protein>
<evidence type="ECO:0000259" key="1">
    <source>
        <dbReference type="PROSITE" id="PS50181"/>
    </source>
</evidence>
<dbReference type="STRING" id="205917.A0A4Y9YVX8"/>
<dbReference type="Gene3D" id="1.20.1280.50">
    <property type="match status" value="1"/>
</dbReference>
<name>A0A4Y9YVX8_9AGAM</name>
<proteinExistence type="predicted"/>
<evidence type="ECO:0000313" key="2">
    <source>
        <dbReference type="EMBL" id="TFY66746.1"/>
    </source>
</evidence>
<evidence type="ECO:0000313" key="3">
    <source>
        <dbReference type="Proteomes" id="UP000298327"/>
    </source>
</evidence>
<dbReference type="Pfam" id="PF12937">
    <property type="entry name" value="F-box-like"/>
    <property type="match status" value="1"/>
</dbReference>
<reference evidence="2 3" key="1">
    <citation type="submission" date="2019-02" db="EMBL/GenBank/DDBJ databases">
        <title>Genome sequencing of the rare red list fungi Dentipellis fragilis.</title>
        <authorList>
            <person name="Buettner E."/>
            <person name="Kellner H."/>
        </authorList>
    </citation>
    <scope>NUCLEOTIDE SEQUENCE [LARGE SCALE GENOMIC DNA]</scope>
    <source>
        <strain evidence="2 3">DSM 105465</strain>
    </source>
</reference>
<feature type="domain" description="F-box" evidence="1">
    <location>
        <begin position="13"/>
        <end position="59"/>
    </location>
</feature>
<dbReference type="SUPFAM" id="SSF81383">
    <property type="entry name" value="F-box domain"/>
    <property type="match status" value="1"/>
</dbReference>
<sequence>MELEPPALLSSTADSLTSIPVDILIPILCRLDHISLLRCSAACKYLRNVIEAVSYLRCVIALGADGSVEIPTSGRVSVVKRLQDLLDFRARWRTLDWKNRRSTRISTSQFSTMNDALITTSRYADQDIRSIAVTVLPTQDSAQRRIVINDFMVPQHSDFRTFFLDPARDLLVLAVEFRHYSLHFRSLRKTPMQAHPRCASPFVDIHNLFWRSYGRVQSMRAMGDLIGVHFRGEERDVVYLYNWVTGEQFPELHGGDDYLRFHDFDFVSASSFVIAVIPRRPSPQATTTPAGMIWVYDMVASGGTFRTSYKLALILHLPILSQDVHVLSMQCSPEHTTTLSDGRPSPTSHAVAFDLNLLALQMPLRSNRCRRAWLRLIVRRDVFSSLVKRFPEAGSPSSTPTLDWEDWGPDNTRLFAPEWTPRNPSGNIQSGRIVRTATDVLGSRYSEVLDFNAGRYKFHELVTSPTMVYEPLLFRDTIITHLPYHAVSIPDSECYNDFMVGEDRLVCFQPPAISDAVQVDIFEF</sequence>
<accession>A0A4Y9YVX8</accession>
<dbReference type="CDD" id="cd09917">
    <property type="entry name" value="F-box_SF"/>
    <property type="match status" value="1"/>
</dbReference>